<feature type="domain" description="HTH tetR-type" evidence="5">
    <location>
        <begin position="1"/>
        <end position="60"/>
    </location>
</feature>
<dbReference type="PANTHER" id="PTHR30055">
    <property type="entry name" value="HTH-TYPE TRANSCRIPTIONAL REGULATOR RUTR"/>
    <property type="match status" value="1"/>
</dbReference>
<evidence type="ECO:0000313" key="6">
    <source>
        <dbReference type="EMBL" id="OJZ68994.1"/>
    </source>
</evidence>
<dbReference type="GO" id="GO:0003700">
    <property type="term" value="F:DNA-binding transcription factor activity"/>
    <property type="evidence" value="ECO:0007669"/>
    <property type="project" value="TreeGrafter"/>
</dbReference>
<dbReference type="Gene3D" id="1.10.357.10">
    <property type="entry name" value="Tetracycline Repressor, domain 2"/>
    <property type="match status" value="1"/>
</dbReference>
<dbReference type="Pfam" id="PF00440">
    <property type="entry name" value="TetR_N"/>
    <property type="match status" value="1"/>
</dbReference>
<evidence type="ECO:0000256" key="1">
    <source>
        <dbReference type="ARBA" id="ARBA00023015"/>
    </source>
</evidence>
<dbReference type="PANTHER" id="PTHR30055:SF234">
    <property type="entry name" value="HTH-TYPE TRANSCRIPTIONAL REGULATOR BETI"/>
    <property type="match status" value="1"/>
</dbReference>
<evidence type="ECO:0000313" key="7">
    <source>
        <dbReference type="Proteomes" id="UP000186438"/>
    </source>
</evidence>
<dbReference type="RefSeq" id="WP_073879083.1">
    <property type="nucleotide sequence ID" value="NZ_MPNT01000031.1"/>
</dbReference>
<dbReference type="InterPro" id="IPR001647">
    <property type="entry name" value="HTH_TetR"/>
</dbReference>
<keyword evidence="3" id="KW-0804">Transcription</keyword>
<feature type="DNA-binding region" description="H-T-H motif" evidence="4">
    <location>
        <begin position="23"/>
        <end position="42"/>
    </location>
</feature>
<dbReference type="Gene3D" id="1.10.10.60">
    <property type="entry name" value="Homeodomain-like"/>
    <property type="match status" value="1"/>
</dbReference>
<evidence type="ECO:0000256" key="4">
    <source>
        <dbReference type="PROSITE-ProRule" id="PRU00335"/>
    </source>
</evidence>
<proteinExistence type="predicted"/>
<dbReference type="InterPro" id="IPR009057">
    <property type="entry name" value="Homeodomain-like_sf"/>
</dbReference>
<dbReference type="InterPro" id="IPR036271">
    <property type="entry name" value="Tet_transcr_reg_TetR-rel_C_sf"/>
</dbReference>
<dbReference type="InterPro" id="IPR050109">
    <property type="entry name" value="HTH-type_TetR-like_transc_reg"/>
</dbReference>
<dbReference type="SUPFAM" id="SSF46689">
    <property type="entry name" value="Homeodomain-like"/>
    <property type="match status" value="1"/>
</dbReference>
<dbReference type="Proteomes" id="UP000186438">
    <property type="component" value="Unassembled WGS sequence"/>
</dbReference>
<keyword evidence="7" id="KW-1185">Reference proteome</keyword>
<dbReference type="PROSITE" id="PS50977">
    <property type="entry name" value="HTH_TETR_2"/>
    <property type="match status" value="1"/>
</dbReference>
<gene>
    <name evidence="6" type="ORF">BRW65_24255</name>
</gene>
<comment type="caution">
    <text evidence="6">The sequence shown here is derived from an EMBL/GenBank/DDBJ whole genome shotgun (WGS) entry which is preliminary data.</text>
</comment>
<keyword evidence="2 4" id="KW-0238">DNA-binding</keyword>
<evidence type="ECO:0000259" key="5">
    <source>
        <dbReference type="PROSITE" id="PS50977"/>
    </source>
</evidence>
<dbReference type="EMBL" id="MPNT01000031">
    <property type="protein sequence ID" value="OJZ68994.1"/>
    <property type="molecule type" value="Genomic_DNA"/>
</dbReference>
<dbReference type="SUPFAM" id="SSF48498">
    <property type="entry name" value="Tetracyclin repressor-like, C-terminal domain"/>
    <property type="match status" value="1"/>
</dbReference>
<dbReference type="STRING" id="53378.BRW65_24255"/>
<sequence length="199" mass="21425">MYRQRILIAAEFEFAKDGFAGAKVNAIAAAADVSLATVYKNFKGKDEIWDVLQAQRMNELLDTVRNATAGCTTALENLLAGVRAQVTFFGNNPNFLALHIREGFSWATAIVGTDAGRGSQRMNMRAGLEMLTRGVEAALAADEIAPARPSVVAGLIVSALQVWLTDWVVTDRGVPIETVADELVDHLTVLLSPAKRPKG</sequence>
<reference evidence="6 7" key="1">
    <citation type="submission" date="2016-11" db="EMBL/GenBank/DDBJ databases">
        <title>Genome sequences of unsequenced Mycobacteria.</title>
        <authorList>
            <person name="Greninger A.L."/>
            <person name="Fang F."/>
            <person name="Jerome K.R."/>
        </authorList>
    </citation>
    <scope>NUCLEOTIDE SEQUENCE [LARGE SCALE GENOMIC DNA]</scope>
    <source>
        <strain evidence="6 7">M11</strain>
    </source>
</reference>
<dbReference type="OrthoDB" id="5119743at2"/>
<name>A0A1Q4HN84_9MYCO</name>
<accession>A0A1Q4HN84</accession>
<evidence type="ECO:0000256" key="2">
    <source>
        <dbReference type="ARBA" id="ARBA00023125"/>
    </source>
</evidence>
<keyword evidence="1" id="KW-0805">Transcription regulation</keyword>
<protein>
    <submittedName>
        <fullName evidence="6">TetR family transcriptional regulator</fullName>
    </submittedName>
</protein>
<organism evidence="6 7">
    <name type="scientific">Mycobacterium paraffinicum</name>
    <dbReference type="NCBI Taxonomy" id="53378"/>
    <lineage>
        <taxon>Bacteria</taxon>
        <taxon>Bacillati</taxon>
        <taxon>Actinomycetota</taxon>
        <taxon>Actinomycetes</taxon>
        <taxon>Mycobacteriales</taxon>
        <taxon>Mycobacteriaceae</taxon>
        <taxon>Mycobacterium</taxon>
    </lineage>
</organism>
<dbReference type="GO" id="GO:0000976">
    <property type="term" value="F:transcription cis-regulatory region binding"/>
    <property type="evidence" value="ECO:0007669"/>
    <property type="project" value="TreeGrafter"/>
</dbReference>
<dbReference type="AlphaFoldDB" id="A0A1Q4HN84"/>
<evidence type="ECO:0000256" key="3">
    <source>
        <dbReference type="ARBA" id="ARBA00023163"/>
    </source>
</evidence>